<dbReference type="InterPro" id="IPR011008">
    <property type="entry name" value="Dimeric_a/b-barrel"/>
</dbReference>
<dbReference type="RefSeq" id="WP_015931307.1">
    <property type="nucleotide sequence ID" value="NC_011894.1"/>
</dbReference>
<dbReference type="Pfam" id="PF07045">
    <property type="entry name" value="DUF1330"/>
    <property type="match status" value="1"/>
</dbReference>
<dbReference type="STRING" id="460265.Mnod_4815"/>
<feature type="compositionally biased region" description="Pro residues" evidence="1">
    <location>
        <begin position="103"/>
        <end position="114"/>
    </location>
</feature>
<dbReference type="InterPro" id="IPR010753">
    <property type="entry name" value="DUF1330"/>
</dbReference>
<dbReference type="OrthoDB" id="9806380at2"/>
<dbReference type="EMBL" id="CP001349">
    <property type="protein sequence ID" value="ACL59677.1"/>
    <property type="molecule type" value="Genomic_DNA"/>
</dbReference>
<dbReference type="PANTHER" id="PTHR41521">
    <property type="match status" value="1"/>
</dbReference>
<evidence type="ECO:0000313" key="3">
    <source>
        <dbReference type="EMBL" id="ACL59677.1"/>
    </source>
</evidence>
<dbReference type="HOGENOM" id="CLU_145407_3_0_5"/>
<feature type="region of interest" description="Disordered" evidence="1">
    <location>
        <begin position="95"/>
        <end position="114"/>
    </location>
</feature>
<dbReference type="AlphaFoldDB" id="B8IFW7"/>
<feature type="domain" description="DUF1330" evidence="2">
    <location>
        <begin position="3"/>
        <end position="95"/>
    </location>
</feature>
<dbReference type="KEGG" id="mno:Mnod_4815"/>
<organism evidence="3 4">
    <name type="scientific">Methylobacterium nodulans (strain LMG 21967 / CNCM I-2342 / ORS 2060)</name>
    <dbReference type="NCBI Taxonomy" id="460265"/>
    <lineage>
        <taxon>Bacteria</taxon>
        <taxon>Pseudomonadati</taxon>
        <taxon>Pseudomonadota</taxon>
        <taxon>Alphaproteobacteria</taxon>
        <taxon>Hyphomicrobiales</taxon>
        <taxon>Methylobacteriaceae</taxon>
        <taxon>Methylobacterium</taxon>
    </lineage>
</organism>
<accession>B8IFW7</accession>
<reference evidence="3 4" key="1">
    <citation type="submission" date="2009-01" db="EMBL/GenBank/DDBJ databases">
        <title>Complete sequence of chromosome of Methylobacterium nodulans ORS 2060.</title>
        <authorList>
            <consortium name="US DOE Joint Genome Institute"/>
            <person name="Lucas S."/>
            <person name="Copeland A."/>
            <person name="Lapidus A."/>
            <person name="Glavina del Rio T."/>
            <person name="Dalin E."/>
            <person name="Tice H."/>
            <person name="Bruce D."/>
            <person name="Goodwin L."/>
            <person name="Pitluck S."/>
            <person name="Sims D."/>
            <person name="Brettin T."/>
            <person name="Detter J.C."/>
            <person name="Han C."/>
            <person name="Larimer F."/>
            <person name="Land M."/>
            <person name="Hauser L."/>
            <person name="Kyrpides N."/>
            <person name="Ivanova N."/>
            <person name="Marx C.J."/>
            <person name="Richardson P."/>
        </authorList>
    </citation>
    <scope>NUCLEOTIDE SEQUENCE [LARGE SCALE GENOMIC DNA]</scope>
    <source>
        <strain evidence="4">LMG 21967 / CNCM I-2342 / ORS 2060</strain>
    </source>
</reference>
<keyword evidence="4" id="KW-1185">Reference proteome</keyword>
<name>B8IFW7_METNO</name>
<proteinExistence type="predicted"/>
<dbReference type="Gene3D" id="3.30.70.100">
    <property type="match status" value="1"/>
</dbReference>
<evidence type="ECO:0000313" key="4">
    <source>
        <dbReference type="Proteomes" id="UP000008207"/>
    </source>
</evidence>
<dbReference type="PANTHER" id="PTHR41521:SF4">
    <property type="entry name" value="BLR0684 PROTEIN"/>
    <property type="match status" value="1"/>
</dbReference>
<evidence type="ECO:0000256" key="1">
    <source>
        <dbReference type="SAM" id="MobiDB-lite"/>
    </source>
</evidence>
<dbReference type="eggNOG" id="COG5470">
    <property type="taxonomic scope" value="Bacteria"/>
</dbReference>
<sequence length="114" mass="12158">MPKGYWVARVDVHNPDAYKNYVAANGAAFAKFGGRFLVRGGAFQAVSGTSRQRNVVLEFPSYADALACWNSPEYQAARAKQEGGAELDLIIIEGYDGPQPTLSAPPPPASPASE</sequence>
<evidence type="ECO:0000259" key="2">
    <source>
        <dbReference type="Pfam" id="PF07045"/>
    </source>
</evidence>
<dbReference type="Proteomes" id="UP000008207">
    <property type="component" value="Chromosome"/>
</dbReference>
<protein>
    <recommendedName>
        <fullName evidence="2">DUF1330 domain-containing protein</fullName>
    </recommendedName>
</protein>
<dbReference type="SUPFAM" id="SSF54909">
    <property type="entry name" value="Dimeric alpha+beta barrel"/>
    <property type="match status" value="1"/>
</dbReference>
<gene>
    <name evidence="3" type="ordered locus">Mnod_4815</name>
</gene>